<protein>
    <submittedName>
        <fullName evidence="2">Uncharacterized membrane protein</fullName>
    </submittedName>
</protein>
<evidence type="ECO:0000256" key="1">
    <source>
        <dbReference type="SAM" id="Phobius"/>
    </source>
</evidence>
<dbReference type="Proteomes" id="UP000199597">
    <property type="component" value="Chromosome I"/>
</dbReference>
<evidence type="ECO:0000313" key="2">
    <source>
        <dbReference type="EMBL" id="SDS94229.1"/>
    </source>
</evidence>
<reference evidence="3" key="1">
    <citation type="submission" date="2016-10" db="EMBL/GenBank/DDBJ databases">
        <authorList>
            <person name="Varghese N."/>
            <person name="Submissions S."/>
        </authorList>
    </citation>
    <scope>NUCLEOTIDE SEQUENCE [LARGE SCALE GENOMIC DNA]</scope>
    <source>
        <strain evidence="3">DSM 23676</strain>
    </source>
</reference>
<dbReference type="AlphaFoldDB" id="A0A1H1WDL8"/>
<dbReference type="OrthoDB" id="5244321at2"/>
<organism evidence="2 3">
    <name type="scientific">Brevibacterium siliguriense</name>
    <dbReference type="NCBI Taxonomy" id="1136497"/>
    <lineage>
        <taxon>Bacteria</taxon>
        <taxon>Bacillati</taxon>
        <taxon>Actinomycetota</taxon>
        <taxon>Actinomycetes</taxon>
        <taxon>Micrococcales</taxon>
        <taxon>Brevibacteriaceae</taxon>
        <taxon>Brevibacterium</taxon>
    </lineage>
</organism>
<name>A0A1H1WDL8_9MICO</name>
<dbReference type="Pfam" id="PF06897">
    <property type="entry name" value="DUF1269"/>
    <property type="match status" value="1"/>
</dbReference>
<accession>A0A1H1WDL8</accession>
<sequence>MSELIVISFDNIQNAEGAYEEIQRLNNDLVVEIEGLALVTVNEKGKTHVQTPDQGASVGIGTANGALFGTLLGILCFVPVAGFVLGGALGALFSGLDRAGITHEFRSRVNAAVKDGRPTVVLFATKFTEDKFGEAIAPFHGEVDQTSLTDDQEKELAHDLAGER</sequence>
<keyword evidence="3" id="KW-1185">Reference proteome</keyword>
<keyword evidence="1" id="KW-0472">Membrane</keyword>
<keyword evidence="1" id="KW-0812">Transmembrane</keyword>
<proteinExistence type="predicted"/>
<dbReference type="STRING" id="1136497.SAMN04489752_2916"/>
<dbReference type="InterPro" id="IPR009200">
    <property type="entry name" value="DUF1269_membrane"/>
</dbReference>
<gene>
    <name evidence="2" type="ORF">SAMN04489752_2916</name>
</gene>
<keyword evidence="1" id="KW-1133">Transmembrane helix</keyword>
<dbReference type="EMBL" id="LT629766">
    <property type="protein sequence ID" value="SDS94229.1"/>
    <property type="molecule type" value="Genomic_DNA"/>
</dbReference>
<evidence type="ECO:0000313" key="3">
    <source>
        <dbReference type="Proteomes" id="UP000199597"/>
    </source>
</evidence>
<dbReference type="RefSeq" id="WP_092015359.1">
    <property type="nucleotide sequence ID" value="NZ_LT629766.1"/>
</dbReference>
<feature type="transmembrane region" description="Helical" evidence="1">
    <location>
        <begin position="71"/>
        <end position="96"/>
    </location>
</feature>